<name>A0A8S5MHN2_9CAUD</name>
<organism evidence="1">
    <name type="scientific">Podoviridae sp. ct1h53</name>
    <dbReference type="NCBI Taxonomy" id="2826536"/>
    <lineage>
        <taxon>Viruses</taxon>
        <taxon>Duplodnaviria</taxon>
        <taxon>Heunggongvirae</taxon>
        <taxon>Uroviricota</taxon>
        <taxon>Caudoviricetes</taxon>
    </lineage>
</organism>
<reference evidence="1" key="1">
    <citation type="journal article" date="2021" name="Proc. Natl. Acad. Sci. U.S.A.">
        <title>A Catalog of Tens of Thousands of Viruses from Human Metagenomes Reveals Hidden Associations with Chronic Diseases.</title>
        <authorList>
            <person name="Tisza M.J."/>
            <person name="Buck C.B."/>
        </authorList>
    </citation>
    <scope>NUCLEOTIDE SEQUENCE</scope>
    <source>
        <strain evidence="1">Ct1h53</strain>
    </source>
</reference>
<dbReference type="InterPro" id="IPR021686">
    <property type="entry name" value="DUF3268"/>
</dbReference>
<dbReference type="EMBL" id="BK014902">
    <property type="protein sequence ID" value="DAD81427.1"/>
    <property type="molecule type" value="Genomic_DNA"/>
</dbReference>
<accession>A0A8S5MHN2</accession>
<protein>
    <submittedName>
        <fullName evidence="1">Zinc finger domain-containing protein</fullName>
    </submittedName>
</protein>
<proteinExistence type="predicted"/>
<sequence>MELNERQQRVLRGEICPYCGRETELVNADKIYSRKGLGMVMMCKPCNAYVGVHESGPNKGKAKGRLAGPSLRSLKIRVYAELDRLWSTPEERERMYKDLSEFLSIPEEYTHIGMFGEKTMGKVFQFCHVNKERSGSRIEWHKPGDKCPNKNNQIVSGSSACRGCPEYLHDEKDGYVWCDPDMSYGRLK</sequence>
<evidence type="ECO:0000313" key="1">
    <source>
        <dbReference type="EMBL" id="DAD81427.1"/>
    </source>
</evidence>
<dbReference type="Pfam" id="PF11672">
    <property type="entry name" value="DUF3268"/>
    <property type="match status" value="1"/>
</dbReference>